<proteinExistence type="predicted"/>
<dbReference type="GO" id="GO:0004497">
    <property type="term" value="F:monooxygenase activity"/>
    <property type="evidence" value="ECO:0007669"/>
    <property type="project" value="UniProtKB-KW"/>
</dbReference>
<keyword evidence="1" id="KW-0503">Monooxygenase</keyword>
<dbReference type="RefSeq" id="WP_179714770.1">
    <property type="nucleotide sequence ID" value="NZ_JACBZT010000001.1"/>
</dbReference>
<keyword evidence="2" id="KW-1185">Reference proteome</keyword>
<keyword evidence="1" id="KW-0560">Oxidoreductase</keyword>
<accession>A0A853CCV7</accession>
<sequence>MYARSTTVRGNPEAMDDAIAFVRDEAMPALLGMSGCVGVSMLCDRADGRCIITSAWGDETAMHATEQAVVELRRRAADLMDGEYETQVWEIATMHRVRDTGDGACARVIWSQGQAGQMDRVIDAFRTTIPAQLEQMEGFCGVSAFVDRASGRAVAAVSYANRDAMDRSAEAGLALRDRFAASHGFDITDVAEFDLVLAHLRLPELV</sequence>
<dbReference type="Proteomes" id="UP000541969">
    <property type="component" value="Unassembled WGS sequence"/>
</dbReference>
<dbReference type="AlphaFoldDB" id="A0A853CCV7"/>
<organism evidence="1 2">
    <name type="scientific">Petropleomorpha daqingensis</name>
    <dbReference type="NCBI Taxonomy" id="2026353"/>
    <lineage>
        <taxon>Bacteria</taxon>
        <taxon>Bacillati</taxon>
        <taxon>Actinomycetota</taxon>
        <taxon>Actinomycetes</taxon>
        <taxon>Geodermatophilales</taxon>
        <taxon>Geodermatophilaceae</taxon>
        <taxon>Petropleomorpha</taxon>
    </lineage>
</organism>
<gene>
    <name evidence="1" type="ORF">GGQ55_000271</name>
</gene>
<reference evidence="1 2" key="1">
    <citation type="submission" date="2020-07" db="EMBL/GenBank/DDBJ databases">
        <title>Sequencing the genomes of 1000 actinobacteria strains.</title>
        <authorList>
            <person name="Klenk H.-P."/>
        </authorList>
    </citation>
    <scope>NUCLEOTIDE SEQUENCE [LARGE SCALE GENOMIC DNA]</scope>
    <source>
        <strain evidence="1 2">DSM 104001</strain>
    </source>
</reference>
<dbReference type="InterPro" id="IPR011008">
    <property type="entry name" value="Dimeric_a/b-barrel"/>
</dbReference>
<dbReference type="EMBL" id="JACBZT010000001">
    <property type="protein sequence ID" value="NYJ03993.1"/>
    <property type="molecule type" value="Genomic_DNA"/>
</dbReference>
<name>A0A853CCV7_9ACTN</name>
<dbReference type="SUPFAM" id="SSF54909">
    <property type="entry name" value="Dimeric alpha+beta barrel"/>
    <property type="match status" value="1"/>
</dbReference>
<comment type="caution">
    <text evidence="1">The sequence shown here is derived from an EMBL/GenBank/DDBJ whole genome shotgun (WGS) entry which is preliminary data.</text>
</comment>
<evidence type="ECO:0000313" key="2">
    <source>
        <dbReference type="Proteomes" id="UP000541969"/>
    </source>
</evidence>
<protein>
    <submittedName>
        <fullName evidence="1">Quinol monooxygenase YgiN</fullName>
    </submittedName>
</protein>
<evidence type="ECO:0000313" key="1">
    <source>
        <dbReference type="EMBL" id="NYJ03993.1"/>
    </source>
</evidence>